<dbReference type="InterPro" id="IPR025665">
    <property type="entry name" value="Beta-barrel_OMP_2"/>
</dbReference>
<protein>
    <submittedName>
        <fullName evidence="2">PorT family protein</fullName>
    </submittedName>
</protein>
<dbReference type="AlphaFoldDB" id="A0A934X199"/>
<evidence type="ECO:0000313" key="3">
    <source>
        <dbReference type="Proteomes" id="UP000611723"/>
    </source>
</evidence>
<evidence type="ECO:0000313" key="2">
    <source>
        <dbReference type="EMBL" id="MBK6267128.1"/>
    </source>
</evidence>
<reference evidence="2" key="1">
    <citation type="submission" date="2021-01" db="EMBL/GenBank/DDBJ databases">
        <title>Marivirga aurantiaca sp. nov., isolated from intertidal surface sediments.</title>
        <authorList>
            <person name="Zhang M."/>
        </authorList>
    </citation>
    <scope>NUCLEOTIDE SEQUENCE</scope>
    <source>
        <strain evidence="2">S37H4</strain>
    </source>
</reference>
<dbReference type="Pfam" id="PF13568">
    <property type="entry name" value="OMP_b-brl_2"/>
    <property type="match status" value="1"/>
</dbReference>
<gene>
    <name evidence="2" type="ORF">JKA74_18940</name>
</gene>
<dbReference type="RefSeq" id="WP_201432818.1">
    <property type="nucleotide sequence ID" value="NZ_JAEQBW010000014.1"/>
</dbReference>
<dbReference type="Proteomes" id="UP000611723">
    <property type="component" value="Unassembled WGS sequence"/>
</dbReference>
<organism evidence="2 3">
    <name type="scientific">Marivirga aurantiaca</name>
    <dbReference type="NCBI Taxonomy" id="2802615"/>
    <lineage>
        <taxon>Bacteria</taxon>
        <taxon>Pseudomonadati</taxon>
        <taxon>Bacteroidota</taxon>
        <taxon>Cytophagia</taxon>
        <taxon>Cytophagales</taxon>
        <taxon>Marivirgaceae</taxon>
        <taxon>Marivirga</taxon>
    </lineage>
</organism>
<dbReference type="EMBL" id="JAEQBW010000014">
    <property type="protein sequence ID" value="MBK6267128.1"/>
    <property type="molecule type" value="Genomic_DNA"/>
</dbReference>
<feature type="domain" description="Outer membrane protein beta-barrel" evidence="1">
    <location>
        <begin position="91"/>
        <end position="263"/>
    </location>
</feature>
<accession>A0A934X199</accession>
<proteinExistence type="predicted"/>
<sequence>MRNARNYYEEGRLQLLPQLLNECIDNGFSKEEKIEALRLVTLSHLFSEEESRAEKSFLKLLRLDPEYKVNKEADPTELILLSERFDTAPKFFWGINGGAAYNLVQVMDYQTINIDLKPGTYEFTTSLGGGLFFQYPINDKFSANIEAHYVFRQTILDREGTEGAAQSEQQSVTERHTWVEFPLLINYKLPVNNFLLEATAGPSFHYLQDATFSLEGRGENINNKDILDNRNVFNMSALAGARANFKVFGPNYFTVALLFQYRLFDEVSQSTGPAFTNDEQNTLLLSGYKDGNYKGHALWLKVGFRFPYFNPKLK</sequence>
<name>A0A934X199_9BACT</name>
<evidence type="ECO:0000259" key="1">
    <source>
        <dbReference type="Pfam" id="PF13568"/>
    </source>
</evidence>
<comment type="caution">
    <text evidence="2">The sequence shown here is derived from an EMBL/GenBank/DDBJ whole genome shotgun (WGS) entry which is preliminary data.</text>
</comment>
<keyword evidence="3" id="KW-1185">Reference proteome</keyword>